<dbReference type="Proteomes" id="UP001168098">
    <property type="component" value="Unassembled WGS sequence"/>
</dbReference>
<gene>
    <name evidence="1" type="ORF">PVL29_015485</name>
</gene>
<protein>
    <submittedName>
        <fullName evidence="1">Uncharacterized protein</fullName>
    </submittedName>
</protein>
<evidence type="ECO:0000313" key="2">
    <source>
        <dbReference type="Proteomes" id="UP001168098"/>
    </source>
</evidence>
<name>A0AA39DIZ7_VITRO</name>
<reference evidence="1 2" key="1">
    <citation type="journal article" date="2023" name="BMC Biotechnol.">
        <title>Vitis rotundifolia cv Carlos genome sequencing.</title>
        <authorList>
            <person name="Huff M."/>
            <person name="Hulse-Kemp A."/>
            <person name="Scheffler B."/>
            <person name="Youngblood R."/>
            <person name="Simpson S."/>
            <person name="Babiker E."/>
            <person name="Staton M."/>
        </authorList>
    </citation>
    <scope>NUCLEOTIDE SEQUENCE [LARGE SCALE GENOMIC DNA]</scope>
    <source>
        <tissue evidence="1">Leaf</tissue>
    </source>
</reference>
<keyword evidence="2" id="KW-1185">Reference proteome</keyword>
<evidence type="ECO:0000313" key="1">
    <source>
        <dbReference type="EMBL" id="KAJ9686633.1"/>
    </source>
</evidence>
<proteinExistence type="predicted"/>
<accession>A0AA39DIZ7</accession>
<dbReference type="EMBL" id="JARBHA010000012">
    <property type="protein sequence ID" value="KAJ9686633.1"/>
    <property type="molecule type" value="Genomic_DNA"/>
</dbReference>
<organism evidence="1 2">
    <name type="scientific">Vitis rotundifolia</name>
    <name type="common">Muscadine grape</name>
    <dbReference type="NCBI Taxonomy" id="103349"/>
    <lineage>
        <taxon>Eukaryota</taxon>
        <taxon>Viridiplantae</taxon>
        <taxon>Streptophyta</taxon>
        <taxon>Embryophyta</taxon>
        <taxon>Tracheophyta</taxon>
        <taxon>Spermatophyta</taxon>
        <taxon>Magnoliopsida</taxon>
        <taxon>eudicotyledons</taxon>
        <taxon>Gunneridae</taxon>
        <taxon>Pentapetalae</taxon>
        <taxon>rosids</taxon>
        <taxon>Vitales</taxon>
        <taxon>Vitaceae</taxon>
        <taxon>Viteae</taxon>
        <taxon>Vitis</taxon>
    </lineage>
</organism>
<comment type="caution">
    <text evidence="1">The sequence shown here is derived from an EMBL/GenBank/DDBJ whole genome shotgun (WGS) entry which is preliminary data.</text>
</comment>
<dbReference type="AlphaFoldDB" id="A0AA39DIZ7"/>
<sequence length="111" mass="12410">MPAAGELVQDGLHLGAILLPAEKQLFHHVAHAAAADAEHHHRIAGALPSHRLVRGLRLPLGFTVHSRLFLYLAWFVHWHASWFRTAMKRVAVFVVFCSSSTNRPYLTAARC</sequence>